<dbReference type="InterPro" id="IPR046496">
    <property type="entry name" value="DUF6589"/>
</dbReference>
<evidence type="ECO:0000313" key="3">
    <source>
        <dbReference type="EMBL" id="RXW21996.1"/>
    </source>
</evidence>
<comment type="caution">
    <text evidence="3">The sequence shown here is derived from an EMBL/GenBank/DDBJ whole genome shotgun (WGS) entry which is preliminary data.</text>
</comment>
<dbReference type="STRING" id="2316362.A0A4Q2DR28"/>
<name>A0A4Q2DR28_9AGAR</name>
<dbReference type="Proteomes" id="UP000290288">
    <property type="component" value="Unassembled WGS sequence"/>
</dbReference>
<gene>
    <name evidence="3" type="ORF">EST38_g3858</name>
</gene>
<keyword evidence="4" id="KW-1185">Reference proteome</keyword>
<feature type="compositionally biased region" description="Low complexity" evidence="1">
    <location>
        <begin position="828"/>
        <end position="840"/>
    </location>
</feature>
<evidence type="ECO:0000259" key="2">
    <source>
        <dbReference type="Pfam" id="PF20231"/>
    </source>
</evidence>
<organism evidence="3 4">
    <name type="scientific">Candolleomyces aberdarensis</name>
    <dbReference type="NCBI Taxonomy" id="2316362"/>
    <lineage>
        <taxon>Eukaryota</taxon>
        <taxon>Fungi</taxon>
        <taxon>Dikarya</taxon>
        <taxon>Basidiomycota</taxon>
        <taxon>Agaricomycotina</taxon>
        <taxon>Agaricomycetes</taxon>
        <taxon>Agaricomycetidae</taxon>
        <taxon>Agaricales</taxon>
        <taxon>Agaricineae</taxon>
        <taxon>Psathyrellaceae</taxon>
        <taxon>Candolleomyces</taxon>
    </lineage>
</organism>
<feature type="region of interest" description="Disordered" evidence="1">
    <location>
        <begin position="815"/>
        <end position="840"/>
    </location>
</feature>
<reference evidence="3 4" key="1">
    <citation type="submission" date="2019-01" db="EMBL/GenBank/DDBJ databases">
        <title>Draft genome sequence of Psathyrella aberdarensis IHI B618.</title>
        <authorList>
            <person name="Buettner E."/>
            <person name="Kellner H."/>
        </authorList>
    </citation>
    <scope>NUCLEOTIDE SEQUENCE [LARGE SCALE GENOMIC DNA]</scope>
    <source>
        <strain evidence="3 4">IHI B618</strain>
    </source>
</reference>
<dbReference type="EMBL" id="SDEE01000088">
    <property type="protein sequence ID" value="RXW21996.1"/>
    <property type="molecule type" value="Genomic_DNA"/>
</dbReference>
<feature type="compositionally biased region" description="Pro residues" evidence="1">
    <location>
        <begin position="576"/>
        <end position="585"/>
    </location>
</feature>
<feature type="domain" description="DUF6589" evidence="2">
    <location>
        <begin position="311"/>
        <end position="744"/>
    </location>
</feature>
<dbReference type="OrthoDB" id="3040861at2759"/>
<proteinExistence type="predicted"/>
<dbReference type="Pfam" id="PF20231">
    <property type="entry name" value="DUF6589"/>
    <property type="match status" value="1"/>
</dbReference>
<feature type="region of interest" description="Disordered" evidence="1">
    <location>
        <begin position="1"/>
        <end position="25"/>
    </location>
</feature>
<accession>A0A4Q2DR28</accession>
<evidence type="ECO:0000313" key="4">
    <source>
        <dbReference type="Proteomes" id="UP000290288"/>
    </source>
</evidence>
<dbReference type="AlphaFoldDB" id="A0A4Q2DR28"/>
<sequence>MSVDRDNPQRPAAGPSTTRKRAPKKAFVEKASEVLSLLSEAGISPFELVSQLLDGDNDMYRSYRAELYKDTNKRLSTILDLISGSKPGRAKLKGWLKGPIGTSVVGSIIHDEMDELRSEHHLKGLADIDLEYIKDRELPTFVDDAPFTMELLRAAAQTNRQAETNVKKSPEIVCDSIMRQLLYQRSNRCLGFGTEFGLYLWATGSARATIEAIHNCGLSVCYQSVLNSLDHLANHCMTLAATVGSGLHAFCYDNINLSTSIHVEQRGLASTPGKVTSGTLGIIYKLPNATPENMALQPILDRMRDPNYKGLDFSRDLIPTDEQYESILHQFKVHVINVLFSYCKGLNREDYSDESLKPKPRRPFPPNHKTEFFPIRISTKEEASIHGNLMYHDEVYLTMLQRAADELSKWAIASINDQHTNSCIRSGQILRSDDLNNYHRRLVFQLGMGLFHAALNLAWALLNIHRGILSQKASLTWWFAILEKTRLGQQKPDYHTLYATLIQILEGVVLSAWKELCRLDGKTLEEYAALKPKAEELHEKAATLLTDYLTPIPLPYGPTAGSSDEETVPVTSTRKAPPPTVPPAVPSGAEDDPSKDQVHQNLRLLVRDVLYLLELVAAVKDGDFGRVEDILPHLAMIYRGAGSNNYCTECLFMIQNLKYIWTPEFGDIMRDTMIVNPSGIPGHGIATDINMEYTVRDVKDLIIAKGLQSTWDRVGDISAAIAYLKEIKRKMGQVLTLPHQNKGHSDVDVSHLVWRIVDKIETDGLLIFTKNRRGNAKSKATPDLLLEGEKKLKSSTLSTFNKKFKNFVAGQPENCEDELGSGHEADSLPPLELTVLEEPL</sequence>
<feature type="region of interest" description="Disordered" evidence="1">
    <location>
        <begin position="560"/>
        <end position="596"/>
    </location>
</feature>
<evidence type="ECO:0000256" key="1">
    <source>
        <dbReference type="SAM" id="MobiDB-lite"/>
    </source>
</evidence>
<protein>
    <recommendedName>
        <fullName evidence="2">DUF6589 domain-containing protein</fullName>
    </recommendedName>
</protein>